<dbReference type="EMBL" id="CP045900">
    <property type="protein sequence ID" value="QQP42404.1"/>
    <property type="molecule type" value="Genomic_DNA"/>
</dbReference>
<keyword evidence="2 5" id="KW-0863">Zinc-finger</keyword>
<feature type="non-terminal residue" evidence="7">
    <location>
        <position position="1"/>
    </location>
</feature>
<evidence type="ECO:0000256" key="4">
    <source>
        <dbReference type="ARBA" id="ARBA00023125"/>
    </source>
</evidence>
<evidence type="ECO:0000256" key="5">
    <source>
        <dbReference type="PROSITE-ProRule" id="PRU00309"/>
    </source>
</evidence>
<sequence>NYLFIFKLDDNGKFCVAPGCKSGYKPKGNEGKKRRFHMFPKDEPLRQLWTKA</sequence>
<keyword evidence="4 5" id="KW-0238">DNA-binding</keyword>
<name>A0A7T8H2M9_CALRO</name>
<keyword evidence="1" id="KW-0479">Metal-binding</keyword>
<evidence type="ECO:0000313" key="7">
    <source>
        <dbReference type="EMBL" id="QQP42404.1"/>
    </source>
</evidence>
<evidence type="ECO:0000256" key="2">
    <source>
        <dbReference type="ARBA" id="ARBA00022771"/>
    </source>
</evidence>
<keyword evidence="3" id="KW-0862">Zinc</keyword>
<gene>
    <name evidence="7" type="ORF">FKW44_017055</name>
</gene>
<evidence type="ECO:0000256" key="3">
    <source>
        <dbReference type="ARBA" id="ARBA00022833"/>
    </source>
</evidence>
<evidence type="ECO:0000313" key="8">
    <source>
        <dbReference type="Proteomes" id="UP000595437"/>
    </source>
</evidence>
<dbReference type="AlphaFoldDB" id="A0A7T8H2M9"/>
<dbReference type="GO" id="GO:0008270">
    <property type="term" value="F:zinc ion binding"/>
    <property type="evidence" value="ECO:0007669"/>
    <property type="project" value="UniProtKB-KW"/>
</dbReference>
<dbReference type="GO" id="GO:0003677">
    <property type="term" value="F:DNA binding"/>
    <property type="evidence" value="ECO:0007669"/>
    <property type="project" value="UniProtKB-UniRule"/>
</dbReference>
<dbReference type="Proteomes" id="UP000595437">
    <property type="component" value="Chromosome 11"/>
</dbReference>
<evidence type="ECO:0000256" key="1">
    <source>
        <dbReference type="ARBA" id="ARBA00022723"/>
    </source>
</evidence>
<feature type="domain" description="THAP-type" evidence="6">
    <location>
        <begin position="11"/>
        <end position="52"/>
    </location>
</feature>
<proteinExistence type="predicted"/>
<accession>A0A7T8H2M9</accession>
<reference evidence="8" key="1">
    <citation type="submission" date="2021-01" db="EMBL/GenBank/DDBJ databases">
        <title>Caligus Genome Assembly.</title>
        <authorList>
            <person name="Gallardo-Escarate C."/>
        </authorList>
    </citation>
    <scope>NUCLEOTIDE SEQUENCE [LARGE SCALE GENOMIC DNA]</scope>
</reference>
<evidence type="ECO:0000259" key="6">
    <source>
        <dbReference type="PROSITE" id="PS50950"/>
    </source>
</evidence>
<dbReference type="SUPFAM" id="SSF57716">
    <property type="entry name" value="Glucocorticoid receptor-like (DNA-binding domain)"/>
    <property type="match status" value="1"/>
</dbReference>
<dbReference type="InterPro" id="IPR006612">
    <property type="entry name" value="THAP_Znf"/>
</dbReference>
<dbReference type="OrthoDB" id="5982876at2759"/>
<protein>
    <submittedName>
        <fullName evidence="7">LOC100212901</fullName>
    </submittedName>
</protein>
<dbReference type="PROSITE" id="PS50950">
    <property type="entry name" value="ZF_THAP"/>
    <property type="match status" value="1"/>
</dbReference>
<feature type="non-terminal residue" evidence="7">
    <location>
        <position position="52"/>
    </location>
</feature>
<dbReference type="Pfam" id="PF05485">
    <property type="entry name" value="THAP"/>
    <property type="match status" value="1"/>
</dbReference>
<keyword evidence="8" id="KW-1185">Reference proteome</keyword>
<organism evidence="7 8">
    <name type="scientific">Caligus rogercresseyi</name>
    <name type="common">Sea louse</name>
    <dbReference type="NCBI Taxonomy" id="217165"/>
    <lineage>
        <taxon>Eukaryota</taxon>
        <taxon>Metazoa</taxon>
        <taxon>Ecdysozoa</taxon>
        <taxon>Arthropoda</taxon>
        <taxon>Crustacea</taxon>
        <taxon>Multicrustacea</taxon>
        <taxon>Hexanauplia</taxon>
        <taxon>Copepoda</taxon>
        <taxon>Siphonostomatoida</taxon>
        <taxon>Caligidae</taxon>
        <taxon>Caligus</taxon>
    </lineage>
</organism>